<gene>
    <name evidence="2" type="ORF">M752DRAFT_273005</name>
</gene>
<feature type="compositionally biased region" description="Polar residues" evidence="1">
    <location>
        <begin position="45"/>
        <end position="54"/>
    </location>
</feature>
<keyword evidence="3" id="KW-1185">Reference proteome</keyword>
<feature type="region of interest" description="Disordered" evidence="1">
    <location>
        <begin position="1"/>
        <end position="64"/>
    </location>
</feature>
<proteinExistence type="predicted"/>
<evidence type="ECO:0000313" key="2">
    <source>
        <dbReference type="EMBL" id="RDK47280.1"/>
    </source>
</evidence>
<evidence type="ECO:0000256" key="1">
    <source>
        <dbReference type="SAM" id="MobiDB-lite"/>
    </source>
</evidence>
<dbReference type="EMBL" id="KZ851845">
    <property type="protein sequence ID" value="RDK47280.1"/>
    <property type="molecule type" value="Genomic_DNA"/>
</dbReference>
<dbReference type="Proteomes" id="UP000254937">
    <property type="component" value="Unassembled WGS sequence"/>
</dbReference>
<sequence length="64" mass="7022">MAKNHDAVVVRPLRHKDPTMPCDDLANSSDEDRDPLLDELDTHMLPSSASNGLRTLNLPGVVDD</sequence>
<dbReference type="AlphaFoldDB" id="A0A370PYL8"/>
<evidence type="ECO:0000313" key="3">
    <source>
        <dbReference type="Proteomes" id="UP000254937"/>
    </source>
</evidence>
<name>A0A370PYL8_ASPPH</name>
<reference evidence="2 3" key="1">
    <citation type="submission" date="2018-07" db="EMBL/GenBank/DDBJ databases">
        <title>Section-level genome sequencing of Aspergillus section Nigri to investigate inter- and intra-species variation.</title>
        <authorList>
            <consortium name="DOE Joint Genome Institute"/>
            <person name="Vesth T.C."/>
            <person name="Nybo J.L."/>
            <person name="Theobald S."/>
            <person name="Frisvad J.C."/>
            <person name="Larsen T.O."/>
            <person name="Nielsen K.F."/>
            <person name="Hoof J.B."/>
            <person name="Brandl J."/>
            <person name="Salamov A."/>
            <person name="Riley R."/>
            <person name="Gladden J.M."/>
            <person name="Phatale P."/>
            <person name="Nielsen M.T."/>
            <person name="Lyhne E.K."/>
            <person name="Kogle M.E."/>
            <person name="Strasser K."/>
            <person name="McDonnell E."/>
            <person name="Barry K."/>
            <person name="Clum A."/>
            <person name="Chen C."/>
            <person name="Nolan M."/>
            <person name="Sandor L."/>
            <person name="Kuo A."/>
            <person name="Lipzen A."/>
            <person name="Hainaut M."/>
            <person name="Drula E."/>
            <person name="Tsang A."/>
            <person name="Magnuson J.K."/>
            <person name="Henrissat B."/>
            <person name="Wiebenga A."/>
            <person name="Simmons B.A."/>
            <person name="Makela M.R."/>
            <person name="De vries R.P."/>
            <person name="Grigoriev I.V."/>
            <person name="Mortensen U.H."/>
            <person name="Baker S.E."/>
            <person name="Andersen M.R."/>
        </authorList>
    </citation>
    <scope>NUCLEOTIDE SEQUENCE [LARGE SCALE GENOMIC DNA]</scope>
    <source>
        <strain evidence="2 3">ATCC 13157</strain>
    </source>
</reference>
<protein>
    <submittedName>
        <fullName evidence="2">Uncharacterized protein</fullName>
    </submittedName>
</protein>
<organism evidence="2 3">
    <name type="scientific">Aspergillus phoenicis ATCC 13157</name>
    <dbReference type="NCBI Taxonomy" id="1353007"/>
    <lineage>
        <taxon>Eukaryota</taxon>
        <taxon>Fungi</taxon>
        <taxon>Dikarya</taxon>
        <taxon>Ascomycota</taxon>
        <taxon>Pezizomycotina</taxon>
        <taxon>Eurotiomycetes</taxon>
        <taxon>Eurotiomycetidae</taxon>
        <taxon>Eurotiales</taxon>
        <taxon>Aspergillaceae</taxon>
        <taxon>Aspergillus</taxon>
    </lineage>
</organism>
<accession>A0A370PYL8</accession>